<name>A0A430FXZ3_9SPHN</name>
<dbReference type="EMBL" id="QQYZ01000033">
    <property type="protein sequence ID" value="RSY76680.1"/>
    <property type="molecule type" value="Genomic_DNA"/>
</dbReference>
<comment type="caution">
    <text evidence="1">The sequence shown here is derived from an EMBL/GenBank/DDBJ whole genome shotgun (WGS) entry which is preliminary data.</text>
</comment>
<accession>A0A430FXZ3</accession>
<dbReference type="Proteomes" id="UP000287746">
    <property type="component" value="Unassembled WGS sequence"/>
</dbReference>
<dbReference type="AlphaFoldDB" id="A0A430FXZ3"/>
<proteinExistence type="predicted"/>
<sequence>MPYKVQLTAPVSRAATIASKVVAATEKREFYGFRNRVHKLPFIQVPIDLPVYRMENFRTFTDQRDYIAENGKKSDYFAAGTESEEVQQAQHQLLHRLSLKGKADSVVPVSDVLETEGQRQPLLITAGGIVVNGNRRLAALRELYDQGSKFAHFSHIDVLVLPADATAEEIVDIEANLQAVPETKLDYDWIGEAQLISRLVNLGRTPKVVADQLRRKEKDVKYAIQTLAEADLYLKEAPGTKGNYSEIREDAEQLFGDLPKLLEGKSEAMKEASRAIAWSLYQNKGRLEGRLYDYNPAIGTLADNVLDRVAGELGIVTEVEEADDDDGADDFAIDIGDEPQPTSFAGVIAALRAQDNEAAIEALIEAAQTEIQLDKGQKSGGAALKAVQQAHTKLASVDMSRAEKSTVPKISKQLDAIKKIVAELEGKIAKLKS</sequence>
<organism evidence="1 2">
    <name type="scientific">Sphingomonas koreensis</name>
    <dbReference type="NCBI Taxonomy" id="93064"/>
    <lineage>
        <taxon>Bacteria</taxon>
        <taxon>Pseudomonadati</taxon>
        <taxon>Pseudomonadota</taxon>
        <taxon>Alphaproteobacteria</taxon>
        <taxon>Sphingomonadales</taxon>
        <taxon>Sphingomonadaceae</taxon>
        <taxon>Sphingomonas</taxon>
    </lineage>
</organism>
<protein>
    <recommendedName>
        <fullName evidence="3">ParB/Sulfiredoxin domain-containing protein</fullName>
    </recommendedName>
</protein>
<dbReference type="RefSeq" id="WP_066765843.1">
    <property type="nucleotide sequence ID" value="NZ_QQYZ01000033.1"/>
</dbReference>
<gene>
    <name evidence="1" type="ORF">DAH66_20865</name>
</gene>
<evidence type="ECO:0000313" key="1">
    <source>
        <dbReference type="EMBL" id="RSY76680.1"/>
    </source>
</evidence>
<reference evidence="1 2" key="1">
    <citation type="submission" date="2018-07" db="EMBL/GenBank/DDBJ databases">
        <title>Genomic and Epidemiologic Investigation of an Indolent Hospital Outbreak.</title>
        <authorList>
            <person name="Johnson R.C."/>
            <person name="Deming C."/>
            <person name="Conlan S."/>
            <person name="Zellmer C.J."/>
            <person name="Michelin A.V."/>
            <person name="Lee-Lin S."/>
            <person name="Thomas P.J."/>
            <person name="Park M."/>
            <person name="Weingarten R.A."/>
            <person name="Less J."/>
            <person name="Dekker J.P."/>
            <person name="Frank K.M."/>
            <person name="Musser K.A."/>
            <person name="Mcquiston J.R."/>
            <person name="Henderson D.K."/>
            <person name="Lau A.F."/>
            <person name="Palmore T.N."/>
            <person name="Segre J.A."/>
        </authorList>
    </citation>
    <scope>NUCLEOTIDE SEQUENCE [LARGE SCALE GENOMIC DNA]</scope>
    <source>
        <strain evidence="1 2">SK-CDC1_0717</strain>
    </source>
</reference>
<evidence type="ECO:0000313" key="2">
    <source>
        <dbReference type="Proteomes" id="UP000287746"/>
    </source>
</evidence>
<evidence type="ECO:0008006" key="3">
    <source>
        <dbReference type="Google" id="ProtNLM"/>
    </source>
</evidence>